<dbReference type="GO" id="GO:0003700">
    <property type="term" value="F:DNA-binding transcription factor activity"/>
    <property type="evidence" value="ECO:0007669"/>
    <property type="project" value="TreeGrafter"/>
</dbReference>
<dbReference type="AlphaFoldDB" id="A0A0R1SBW7"/>
<dbReference type="InterPro" id="IPR001387">
    <property type="entry name" value="Cro/C1-type_HTH"/>
</dbReference>
<evidence type="ECO:0000313" key="4">
    <source>
        <dbReference type="Proteomes" id="UP000052013"/>
    </source>
</evidence>
<evidence type="ECO:0000313" key="3">
    <source>
        <dbReference type="EMBL" id="KRL66560.1"/>
    </source>
</evidence>
<proteinExistence type="predicted"/>
<feature type="domain" description="HTH cro/C1-type" evidence="2">
    <location>
        <begin position="45"/>
        <end position="98"/>
    </location>
</feature>
<evidence type="ECO:0000256" key="1">
    <source>
        <dbReference type="ARBA" id="ARBA00023125"/>
    </source>
</evidence>
<keyword evidence="1" id="KW-0238">DNA-binding</keyword>
<dbReference type="Proteomes" id="UP000052013">
    <property type="component" value="Unassembled WGS sequence"/>
</dbReference>
<dbReference type="GO" id="GO:0005829">
    <property type="term" value="C:cytosol"/>
    <property type="evidence" value="ECO:0007669"/>
    <property type="project" value="TreeGrafter"/>
</dbReference>
<organism evidence="3 4">
    <name type="scientific">Lentilactobacillus diolivorans DSM 14421</name>
    <dbReference type="NCBI Taxonomy" id="1423739"/>
    <lineage>
        <taxon>Bacteria</taxon>
        <taxon>Bacillati</taxon>
        <taxon>Bacillota</taxon>
        <taxon>Bacilli</taxon>
        <taxon>Lactobacillales</taxon>
        <taxon>Lactobacillaceae</taxon>
        <taxon>Lentilactobacillus</taxon>
    </lineage>
</organism>
<evidence type="ECO:0000259" key="2">
    <source>
        <dbReference type="PROSITE" id="PS50943"/>
    </source>
</evidence>
<protein>
    <recommendedName>
        <fullName evidence="2">HTH cro/C1-type domain-containing protein</fullName>
    </recommendedName>
</protein>
<dbReference type="PROSITE" id="PS50943">
    <property type="entry name" value="HTH_CROC1"/>
    <property type="match status" value="1"/>
</dbReference>
<gene>
    <name evidence="3" type="ORF">FC85_GL002869</name>
</gene>
<dbReference type="PANTHER" id="PTHR46797">
    <property type="entry name" value="HTH-TYPE TRANSCRIPTIONAL REGULATOR"/>
    <property type="match status" value="1"/>
</dbReference>
<sequence>MKDLKKYAEGVTDDLDDFFAEMMKDSNYRNGVNAEKAKLASAAAILEAREAAGLSQQSLADKSGVPKSTISRIEKGNNTSIDTLTKIANALGKKVTVVLS</sequence>
<dbReference type="InterPro" id="IPR050807">
    <property type="entry name" value="TransReg_Diox_bact_type"/>
</dbReference>
<dbReference type="PATRIC" id="fig|1423739.3.peg.2981"/>
<accession>A0A0R1SBW7</accession>
<dbReference type="Gene3D" id="1.10.260.40">
    <property type="entry name" value="lambda repressor-like DNA-binding domains"/>
    <property type="match status" value="1"/>
</dbReference>
<reference evidence="3 4" key="1">
    <citation type="journal article" date="2015" name="Genome Announc.">
        <title>Expanding the biotechnology potential of lactobacilli through comparative genomics of 213 strains and associated genera.</title>
        <authorList>
            <person name="Sun Z."/>
            <person name="Harris H.M."/>
            <person name="McCann A."/>
            <person name="Guo C."/>
            <person name="Argimon S."/>
            <person name="Zhang W."/>
            <person name="Yang X."/>
            <person name="Jeffery I.B."/>
            <person name="Cooney J.C."/>
            <person name="Kagawa T.F."/>
            <person name="Liu W."/>
            <person name="Song Y."/>
            <person name="Salvetti E."/>
            <person name="Wrobel A."/>
            <person name="Rasinkangas P."/>
            <person name="Parkhill J."/>
            <person name="Rea M.C."/>
            <person name="O'Sullivan O."/>
            <person name="Ritari J."/>
            <person name="Douillard F.P."/>
            <person name="Paul Ross R."/>
            <person name="Yang R."/>
            <person name="Briner A.E."/>
            <person name="Felis G.E."/>
            <person name="de Vos W.M."/>
            <person name="Barrangou R."/>
            <person name="Klaenhammer T.R."/>
            <person name="Caufield P.W."/>
            <person name="Cui Y."/>
            <person name="Zhang H."/>
            <person name="O'Toole P.W."/>
        </authorList>
    </citation>
    <scope>NUCLEOTIDE SEQUENCE [LARGE SCALE GENOMIC DNA]</scope>
    <source>
        <strain evidence="3 4">DSM 14421</strain>
    </source>
</reference>
<dbReference type="SMART" id="SM00530">
    <property type="entry name" value="HTH_XRE"/>
    <property type="match status" value="1"/>
</dbReference>
<dbReference type="InterPro" id="IPR010982">
    <property type="entry name" value="Lambda_DNA-bd_dom_sf"/>
</dbReference>
<dbReference type="PANTHER" id="PTHR46797:SF1">
    <property type="entry name" value="METHYLPHOSPHONATE SYNTHASE"/>
    <property type="match status" value="1"/>
</dbReference>
<dbReference type="GO" id="GO:0003677">
    <property type="term" value="F:DNA binding"/>
    <property type="evidence" value="ECO:0007669"/>
    <property type="project" value="UniProtKB-KW"/>
</dbReference>
<dbReference type="STRING" id="1423739.FC85_GL002869"/>
<dbReference type="RefSeq" id="WP_057864428.1">
    <property type="nucleotide sequence ID" value="NZ_AZEY01000041.1"/>
</dbReference>
<dbReference type="EMBL" id="AZEY01000041">
    <property type="protein sequence ID" value="KRL66560.1"/>
    <property type="molecule type" value="Genomic_DNA"/>
</dbReference>
<name>A0A0R1SBW7_9LACO</name>
<dbReference type="CDD" id="cd00093">
    <property type="entry name" value="HTH_XRE"/>
    <property type="match status" value="1"/>
</dbReference>
<dbReference type="SUPFAM" id="SSF47413">
    <property type="entry name" value="lambda repressor-like DNA-binding domains"/>
    <property type="match status" value="1"/>
</dbReference>
<comment type="caution">
    <text evidence="3">The sequence shown here is derived from an EMBL/GenBank/DDBJ whole genome shotgun (WGS) entry which is preliminary data.</text>
</comment>
<dbReference type="Pfam" id="PF01381">
    <property type="entry name" value="HTH_3"/>
    <property type="match status" value="1"/>
</dbReference>